<dbReference type="RefSeq" id="WP_241572198.1">
    <property type="nucleotide sequence ID" value="NZ_JAKUML010000012.1"/>
</dbReference>
<reference evidence="2" key="1">
    <citation type="submission" date="2022-02" db="EMBL/GenBank/DDBJ databases">
        <title>Acinetobacter A3.8 sp. nov., isolated from Sediment (Zhairuo Island).</title>
        <authorList>
            <person name="Zheng K."/>
        </authorList>
    </citation>
    <scope>NUCLEOTIDE SEQUENCE</scope>
    <source>
        <strain evidence="2">A3.8</strain>
    </source>
</reference>
<dbReference type="Proteomes" id="UP001139701">
    <property type="component" value="Unassembled WGS sequence"/>
</dbReference>
<keyword evidence="3" id="KW-1185">Reference proteome</keyword>
<gene>
    <name evidence="2" type="ORF">MKI79_08720</name>
</gene>
<sequence length="338" mass="39006">MSARQSVYIAIFGLSLRELNDLKILIKSMAPHHMEIQWSNVAESKLQTLLINEDFYKSPSIQRLLQNNRINVLKVKSRSDRPSIIENGVLHLPVTDRNALQLWLSEHVFEAKVETLVEQAEREKQQEAEEKQFKVKQQKQDAKKTYATKAEFVQDLLDPKNGRIQIFDRHGVLGIADTQRQTFLVDKSRIKKNTDQTINFTYATMTDSARLSETKQQNLQSYLWNLFWRSPSYLDFAPQKGAMKLLAWPQAEDGFDRRDILRLSACFAEGADMEFVAEHLQLDYDRVRQYVVATVTAGFGEMISKSQANFELAPKSNHANDDQQAHKFLGGLRRRFGL</sequence>
<accession>A0A9X1X2V1</accession>
<dbReference type="EMBL" id="JAKUML010000012">
    <property type="protein sequence ID" value="MCJ8146981.1"/>
    <property type="molecule type" value="Genomic_DNA"/>
</dbReference>
<protein>
    <submittedName>
        <fullName evidence="2">Uncharacterized protein</fullName>
    </submittedName>
</protein>
<dbReference type="AlphaFoldDB" id="A0A9X1X2V1"/>
<feature type="coiled-coil region" evidence="1">
    <location>
        <begin position="110"/>
        <end position="137"/>
    </location>
</feature>
<comment type="caution">
    <text evidence="2">The sequence shown here is derived from an EMBL/GenBank/DDBJ whole genome shotgun (WGS) entry which is preliminary data.</text>
</comment>
<organism evidence="2 3">
    <name type="scientific">Acinetobacter sedimenti</name>
    <dbReference type="NCBI Taxonomy" id="2919922"/>
    <lineage>
        <taxon>Bacteria</taxon>
        <taxon>Pseudomonadati</taxon>
        <taxon>Pseudomonadota</taxon>
        <taxon>Gammaproteobacteria</taxon>
        <taxon>Moraxellales</taxon>
        <taxon>Moraxellaceae</taxon>
        <taxon>Acinetobacter</taxon>
    </lineage>
</organism>
<evidence type="ECO:0000256" key="1">
    <source>
        <dbReference type="SAM" id="Coils"/>
    </source>
</evidence>
<keyword evidence="1" id="KW-0175">Coiled coil</keyword>
<proteinExistence type="predicted"/>
<name>A0A9X1X2V1_9GAMM</name>
<evidence type="ECO:0000313" key="2">
    <source>
        <dbReference type="EMBL" id="MCJ8146981.1"/>
    </source>
</evidence>
<evidence type="ECO:0000313" key="3">
    <source>
        <dbReference type="Proteomes" id="UP001139701"/>
    </source>
</evidence>